<dbReference type="EMBL" id="LWMT01000098">
    <property type="protein sequence ID" value="KZX15360.1"/>
    <property type="molecule type" value="Genomic_DNA"/>
</dbReference>
<dbReference type="AlphaFoldDB" id="A0A166DA01"/>
<keyword evidence="2" id="KW-1185">Reference proteome</keyword>
<accession>A0A166DA01</accession>
<evidence type="ECO:0000313" key="2">
    <source>
        <dbReference type="Proteomes" id="UP000077066"/>
    </source>
</evidence>
<evidence type="ECO:0000313" key="1">
    <source>
        <dbReference type="EMBL" id="KZX15360.1"/>
    </source>
</evidence>
<protein>
    <submittedName>
        <fullName evidence="1">Uncharacterized protein</fullName>
    </submittedName>
</protein>
<dbReference type="PATRIC" id="fig|55758.3.peg.740"/>
<reference evidence="1 2" key="1">
    <citation type="submission" date="2016-04" db="EMBL/GenBank/DDBJ databases">
        <title>Genome sequence of Methanobrevibacter filiformis DSM 11501.</title>
        <authorList>
            <person name="Poehlein A."/>
            <person name="Seedorf H."/>
            <person name="Daniel R."/>
        </authorList>
    </citation>
    <scope>NUCLEOTIDE SEQUENCE [LARGE SCALE GENOMIC DNA]</scope>
    <source>
        <strain evidence="1 2">DSM 11501</strain>
    </source>
</reference>
<gene>
    <name evidence="1" type="ORF">MBFIL_06610</name>
</gene>
<organism evidence="1 2">
    <name type="scientific">Methanobrevibacter filiformis</name>
    <dbReference type="NCBI Taxonomy" id="55758"/>
    <lineage>
        <taxon>Archaea</taxon>
        <taxon>Methanobacteriati</taxon>
        <taxon>Methanobacteriota</taxon>
        <taxon>Methanomada group</taxon>
        <taxon>Methanobacteria</taxon>
        <taxon>Methanobacteriales</taxon>
        <taxon>Methanobacteriaceae</taxon>
        <taxon>Methanobrevibacter</taxon>
    </lineage>
</organism>
<comment type="caution">
    <text evidence="1">The sequence shown here is derived from an EMBL/GenBank/DDBJ whole genome shotgun (WGS) entry which is preliminary data.</text>
</comment>
<proteinExistence type="predicted"/>
<dbReference type="Proteomes" id="UP000077066">
    <property type="component" value="Unassembled WGS sequence"/>
</dbReference>
<name>A0A166DA01_9EURY</name>
<sequence length="65" mass="7729">MVKNEEVDRLWKLSEKSRMNISLPKELAEWLDENASINWRLDKGARSKEVTKILLEAKRMTEEKI</sequence>